<reference evidence="1 2" key="1">
    <citation type="submission" date="2016-11" db="EMBL/GenBank/DDBJ databases">
        <authorList>
            <person name="Jaros S."/>
            <person name="Januszkiewicz K."/>
            <person name="Wedrychowicz H."/>
        </authorList>
    </citation>
    <scope>NUCLEOTIDE SEQUENCE [LARGE SCALE GENOMIC DNA]</scope>
    <source>
        <strain evidence="1 2">DSM 43832</strain>
    </source>
</reference>
<dbReference type="AlphaFoldDB" id="A0A1M6UM08"/>
<evidence type="ECO:0000313" key="1">
    <source>
        <dbReference type="EMBL" id="SHK70183.1"/>
    </source>
</evidence>
<name>A0A1M6UM08_PSETH</name>
<dbReference type="RefSeq" id="WP_073457654.1">
    <property type="nucleotide sequence ID" value="NZ_CALGVN010000048.1"/>
</dbReference>
<proteinExistence type="predicted"/>
<evidence type="ECO:0000313" key="2">
    <source>
        <dbReference type="Proteomes" id="UP000184363"/>
    </source>
</evidence>
<dbReference type="Proteomes" id="UP000184363">
    <property type="component" value="Unassembled WGS sequence"/>
</dbReference>
<sequence length="359" mass="37097">MSPTAAGLRAAHARFGSPEDVLRDRRVLYRALAAHLGSAVPDADAAALDDPLLRGRLGEAFASGRGGLAAAPAGGLGALVDPRCTADVAGWPVRVASTPAAPQLLRPALARVHGVLRAQGDHCADPLVLCGTAAQDAFATVLAGVRLAVERVPELATDLLPHVALFVVLDRDRAGRLGSASDRDHPGMVVLPAPASAVEAAEAFVHEGAHQKFFDLALTHEVLGDGHWTAPAFRAPWAAPDAPEWPLEQLFAAWHAYTCLTVLAAALTAEETAPGSLLPHAAERAAVLAGALADRSRHLGRDGAALLAEFTGCATAPCGPVPEPVGGPVLAVHRSGDRALVLRAGSPPELVWRRLDEDG</sequence>
<accession>A0A1M6UM08</accession>
<dbReference type="InterPro" id="IPR026337">
    <property type="entry name" value="AKG_HExxH"/>
</dbReference>
<gene>
    <name evidence="1" type="ORF">SAMN05443637_110166</name>
</gene>
<dbReference type="NCBIfam" id="TIGR04267">
    <property type="entry name" value="mod_HExxH"/>
    <property type="match status" value="1"/>
</dbReference>
<dbReference type="OrthoDB" id="6026908at2"/>
<dbReference type="STRING" id="1848.SAMN05443637_110166"/>
<organism evidence="1 2">
    <name type="scientific">Pseudonocardia thermophila</name>
    <dbReference type="NCBI Taxonomy" id="1848"/>
    <lineage>
        <taxon>Bacteria</taxon>
        <taxon>Bacillati</taxon>
        <taxon>Actinomycetota</taxon>
        <taxon>Actinomycetes</taxon>
        <taxon>Pseudonocardiales</taxon>
        <taxon>Pseudonocardiaceae</taxon>
        <taxon>Pseudonocardia</taxon>
    </lineage>
</organism>
<protein>
    <submittedName>
        <fullName evidence="1">HEXXH motif-containing protein</fullName>
    </submittedName>
</protein>
<dbReference type="EMBL" id="FRAP01000010">
    <property type="protein sequence ID" value="SHK70183.1"/>
    <property type="molecule type" value="Genomic_DNA"/>
</dbReference>
<keyword evidence="2" id="KW-1185">Reference proteome</keyword>